<dbReference type="Pfam" id="PF00117">
    <property type="entry name" value="GATase"/>
    <property type="match status" value="1"/>
</dbReference>
<dbReference type="PRINTS" id="PR00097">
    <property type="entry name" value="ANTSNTHASEII"/>
</dbReference>
<dbReference type="InterPro" id="IPR050472">
    <property type="entry name" value="Anth_synth/Amidotransfase"/>
</dbReference>
<dbReference type="PRINTS" id="PR00096">
    <property type="entry name" value="GATASE"/>
</dbReference>
<dbReference type="GO" id="GO:0004049">
    <property type="term" value="F:anthranilate synthase activity"/>
    <property type="evidence" value="ECO:0007669"/>
    <property type="project" value="TreeGrafter"/>
</dbReference>
<protein>
    <submittedName>
        <fullName evidence="3">Anthranilate synthase component 2</fullName>
    </submittedName>
</protein>
<evidence type="ECO:0000313" key="4">
    <source>
        <dbReference type="Proteomes" id="UP000199705"/>
    </source>
</evidence>
<dbReference type="GO" id="GO:0005829">
    <property type="term" value="C:cytosol"/>
    <property type="evidence" value="ECO:0007669"/>
    <property type="project" value="TreeGrafter"/>
</dbReference>
<evidence type="ECO:0000313" key="3">
    <source>
        <dbReference type="EMBL" id="SDG88118.1"/>
    </source>
</evidence>
<proteinExistence type="predicted"/>
<dbReference type="NCBIfam" id="TIGR00566">
    <property type="entry name" value="trpG_papA"/>
    <property type="match status" value="1"/>
</dbReference>
<dbReference type="FunFam" id="3.40.50.880:FF:000003">
    <property type="entry name" value="Anthranilate synthase component II"/>
    <property type="match status" value="1"/>
</dbReference>
<name>A0A1G7XV76_9SPHI</name>
<gene>
    <name evidence="3" type="ORF">SAMN05192573_105185</name>
</gene>
<evidence type="ECO:0000256" key="1">
    <source>
        <dbReference type="ARBA" id="ARBA00022962"/>
    </source>
</evidence>
<dbReference type="InterPro" id="IPR006221">
    <property type="entry name" value="TrpG/PapA_dom"/>
</dbReference>
<organism evidence="3 4">
    <name type="scientific">Mucilaginibacter gossypii</name>
    <dbReference type="NCBI Taxonomy" id="551996"/>
    <lineage>
        <taxon>Bacteria</taxon>
        <taxon>Pseudomonadati</taxon>
        <taxon>Bacteroidota</taxon>
        <taxon>Sphingobacteriia</taxon>
        <taxon>Sphingobacteriales</taxon>
        <taxon>Sphingobacteriaceae</taxon>
        <taxon>Mucilaginibacter</taxon>
    </lineage>
</organism>
<dbReference type="SUPFAM" id="SSF52317">
    <property type="entry name" value="Class I glutamine amidotransferase-like"/>
    <property type="match status" value="1"/>
</dbReference>
<dbReference type="InterPro" id="IPR029062">
    <property type="entry name" value="Class_I_gatase-like"/>
</dbReference>
<dbReference type="CDD" id="cd01743">
    <property type="entry name" value="GATase1_Anthranilate_Synthase"/>
    <property type="match status" value="1"/>
</dbReference>
<dbReference type="PROSITE" id="PS51273">
    <property type="entry name" value="GATASE_TYPE_1"/>
    <property type="match status" value="1"/>
</dbReference>
<dbReference type="PANTHER" id="PTHR43418">
    <property type="entry name" value="MULTIFUNCTIONAL TRYPTOPHAN BIOSYNTHESIS PROTEIN-RELATED"/>
    <property type="match status" value="1"/>
</dbReference>
<dbReference type="RefSeq" id="WP_091167367.1">
    <property type="nucleotide sequence ID" value="NZ_CP071878.2"/>
</dbReference>
<dbReference type="Gene3D" id="3.40.50.880">
    <property type="match status" value="1"/>
</dbReference>
<evidence type="ECO:0000259" key="2">
    <source>
        <dbReference type="Pfam" id="PF00117"/>
    </source>
</evidence>
<sequence length="205" mass="22696">MKENTNTTESTPFRGRGGILIIDNYDSFTYNLVHLVNELGLECEVWRNDQFAIEDVEAFDKIILSPGPGIPSEAGLLLDVIAKYAPTKSIFGVCLGQQAIAEVFGGSLYNLNQPMHGIATPIKVTDGDEELFAGLPESFKVGRYHSWVVSGNDLPDSLQVTAIDEADNSIMALKHKQYDVRGVQFHPESILTDYGKEMMQNWLKA</sequence>
<keyword evidence="4" id="KW-1185">Reference proteome</keyword>
<dbReference type="STRING" id="551996.SAMN05192573_105185"/>
<accession>A0A1G7XV76</accession>
<dbReference type="Proteomes" id="UP000199705">
    <property type="component" value="Unassembled WGS sequence"/>
</dbReference>
<dbReference type="PANTHER" id="PTHR43418:SF4">
    <property type="entry name" value="MULTIFUNCTIONAL TRYPTOPHAN BIOSYNTHESIS PROTEIN"/>
    <property type="match status" value="1"/>
</dbReference>
<dbReference type="GO" id="GO:0000162">
    <property type="term" value="P:L-tryptophan biosynthetic process"/>
    <property type="evidence" value="ECO:0007669"/>
    <property type="project" value="TreeGrafter"/>
</dbReference>
<feature type="domain" description="Glutamine amidotransferase" evidence="2">
    <location>
        <begin position="20"/>
        <end position="203"/>
    </location>
</feature>
<keyword evidence="1" id="KW-0315">Glutamine amidotransferase</keyword>
<dbReference type="AlphaFoldDB" id="A0A1G7XV76"/>
<dbReference type="PRINTS" id="PR00099">
    <property type="entry name" value="CPSGATASE"/>
</dbReference>
<dbReference type="InterPro" id="IPR017926">
    <property type="entry name" value="GATASE"/>
</dbReference>
<reference evidence="4" key="1">
    <citation type="submission" date="2016-10" db="EMBL/GenBank/DDBJ databases">
        <authorList>
            <person name="Varghese N."/>
            <person name="Submissions S."/>
        </authorList>
    </citation>
    <scope>NUCLEOTIDE SEQUENCE [LARGE SCALE GENOMIC DNA]</scope>
    <source>
        <strain evidence="4">Gh-67</strain>
    </source>
</reference>
<dbReference type="EMBL" id="FNCG01000005">
    <property type="protein sequence ID" value="SDG88118.1"/>
    <property type="molecule type" value="Genomic_DNA"/>
</dbReference>